<dbReference type="Pfam" id="PF12146">
    <property type="entry name" value="Hydrolase_4"/>
    <property type="match status" value="1"/>
</dbReference>
<dbReference type="InterPro" id="IPR029058">
    <property type="entry name" value="AB_hydrolase_fold"/>
</dbReference>
<proteinExistence type="predicted"/>
<comment type="caution">
    <text evidence="2">The sequence shown here is derived from an EMBL/GenBank/DDBJ whole genome shotgun (WGS) entry which is preliminary data.</text>
</comment>
<name>A0ABP9MYK6_9HYPH</name>
<feature type="domain" description="Serine aminopeptidase S33" evidence="1">
    <location>
        <begin position="41"/>
        <end position="265"/>
    </location>
</feature>
<keyword evidence="2" id="KW-0378">Hydrolase</keyword>
<accession>A0ABP9MYK6</accession>
<dbReference type="Gene3D" id="3.40.50.1820">
    <property type="entry name" value="alpha/beta hydrolase"/>
    <property type="match status" value="1"/>
</dbReference>
<dbReference type="InterPro" id="IPR022742">
    <property type="entry name" value="Hydrolase_4"/>
</dbReference>
<dbReference type="SUPFAM" id="SSF53474">
    <property type="entry name" value="alpha/beta-Hydrolases"/>
    <property type="match status" value="1"/>
</dbReference>
<organism evidence="2 3">
    <name type="scientific">Bartonella acomydis</name>
    <dbReference type="NCBI Taxonomy" id="686234"/>
    <lineage>
        <taxon>Bacteria</taxon>
        <taxon>Pseudomonadati</taxon>
        <taxon>Pseudomonadota</taxon>
        <taxon>Alphaproteobacteria</taxon>
        <taxon>Hyphomicrobiales</taxon>
        <taxon>Bartonellaceae</taxon>
        <taxon>Bartonella</taxon>
    </lineage>
</organism>
<dbReference type="GO" id="GO:0016787">
    <property type="term" value="F:hydrolase activity"/>
    <property type="evidence" value="ECO:0007669"/>
    <property type="project" value="UniProtKB-KW"/>
</dbReference>
<dbReference type="Proteomes" id="UP001501525">
    <property type="component" value="Unassembled WGS sequence"/>
</dbReference>
<gene>
    <name evidence="2" type="ORF">GCM10023260_15850</name>
</gene>
<evidence type="ECO:0000259" key="1">
    <source>
        <dbReference type="Pfam" id="PF12146"/>
    </source>
</evidence>
<evidence type="ECO:0000313" key="2">
    <source>
        <dbReference type="EMBL" id="GAA5103119.1"/>
    </source>
</evidence>
<evidence type="ECO:0000313" key="3">
    <source>
        <dbReference type="Proteomes" id="UP001501525"/>
    </source>
</evidence>
<reference evidence="3" key="1">
    <citation type="journal article" date="2019" name="Int. J. Syst. Evol. Microbiol.">
        <title>The Global Catalogue of Microorganisms (GCM) 10K type strain sequencing project: providing services to taxonomists for standard genome sequencing and annotation.</title>
        <authorList>
            <consortium name="The Broad Institute Genomics Platform"/>
            <consortium name="The Broad Institute Genome Sequencing Center for Infectious Disease"/>
            <person name="Wu L."/>
            <person name="Ma J."/>
        </authorList>
    </citation>
    <scope>NUCLEOTIDE SEQUENCE [LARGE SCALE GENOMIC DNA]</scope>
    <source>
        <strain evidence="3">JCM 17706</strain>
    </source>
</reference>
<sequence>MDIPLYPTYRNPPPHNICNSYLTTAIDREIRFAITYPEIKKSKGTVVILESYANILEEYFLSMNELSKRGFHTAIFDWFGREKLSFNKKKQHRHRYFNINNDINDLDEFLKKIVYSDCPPPYYILAYEMGGLIALSGLDLLNYRFNKMLCVSPLFAPLGNKINGFQHKLTQFLSDIGLGFLPAKGEKKLKQIKQKNMQLLAPPHKEAFSLIRPPTSQWMASALNAIASMKQSILHGNLKIPTLCILASQNNIVNNIEVRQLCQHTRLLDSITITGAKLDTIMYKDDYKKQFWAIFDAFISSDISMS</sequence>
<dbReference type="EMBL" id="BAABIY010000097">
    <property type="protein sequence ID" value="GAA5103119.1"/>
    <property type="molecule type" value="Genomic_DNA"/>
</dbReference>
<protein>
    <submittedName>
        <fullName evidence="2">Alpha/beta hydrolase</fullName>
    </submittedName>
</protein>
<dbReference type="RefSeq" id="WP_345097482.1">
    <property type="nucleotide sequence ID" value="NZ_BAABIY010000097.1"/>
</dbReference>
<keyword evidence="3" id="KW-1185">Reference proteome</keyword>